<reference evidence="1 2" key="1">
    <citation type="submission" date="2022-04" db="EMBL/GenBank/DDBJ databases">
        <title>Complete genome of Methanothermobacter tenebrarum strain RMAS.</title>
        <authorList>
            <person name="Nakamura K."/>
            <person name="Oshima K."/>
            <person name="Hattori M."/>
            <person name="Kamagata Y."/>
            <person name="Takamizawa K."/>
        </authorList>
    </citation>
    <scope>NUCLEOTIDE SEQUENCE [LARGE SCALE GENOMIC DNA]</scope>
    <source>
        <strain evidence="1 2">RMAS</strain>
    </source>
</reference>
<gene>
    <name evidence="1" type="ORF">MTTB_09460</name>
</gene>
<dbReference type="EMBL" id="AP025698">
    <property type="protein sequence ID" value="BDH79567.1"/>
    <property type="molecule type" value="Genomic_DNA"/>
</dbReference>
<organism evidence="1 2">
    <name type="scientific">Methanothermobacter tenebrarum</name>
    <dbReference type="NCBI Taxonomy" id="680118"/>
    <lineage>
        <taxon>Archaea</taxon>
        <taxon>Methanobacteriati</taxon>
        <taxon>Methanobacteriota</taxon>
        <taxon>Methanomada group</taxon>
        <taxon>Methanobacteria</taxon>
        <taxon>Methanobacteriales</taxon>
        <taxon>Methanobacteriaceae</taxon>
        <taxon>Methanothermobacter</taxon>
    </lineage>
</organism>
<sequence length="56" mass="6917">MECLRALIHLDDIYTNVYIWVLFYSDKFEWEEGIRMLLMLHYNQLKCETPTIPFLF</sequence>
<accession>A0ABM7YBM3</accession>
<evidence type="ECO:0000313" key="2">
    <source>
        <dbReference type="Proteomes" id="UP000831817"/>
    </source>
</evidence>
<evidence type="ECO:0000313" key="1">
    <source>
        <dbReference type="EMBL" id="BDH79567.1"/>
    </source>
</evidence>
<dbReference type="Proteomes" id="UP000831817">
    <property type="component" value="Chromosome"/>
</dbReference>
<name>A0ABM7YBM3_9EURY</name>
<keyword evidence="2" id="KW-1185">Reference proteome</keyword>
<proteinExistence type="predicted"/>
<protein>
    <submittedName>
        <fullName evidence="1">Uncharacterized protein</fullName>
    </submittedName>
</protein>